<evidence type="ECO:0008006" key="5">
    <source>
        <dbReference type="Google" id="ProtNLM"/>
    </source>
</evidence>
<feature type="region of interest" description="Disordered" evidence="1">
    <location>
        <begin position="78"/>
        <end position="148"/>
    </location>
</feature>
<evidence type="ECO:0000313" key="3">
    <source>
        <dbReference type="EMBL" id="GMI21174.1"/>
    </source>
</evidence>
<organism evidence="3 4">
    <name type="scientific">Tetraparma gracilis</name>
    <dbReference type="NCBI Taxonomy" id="2962635"/>
    <lineage>
        <taxon>Eukaryota</taxon>
        <taxon>Sar</taxon>
        <taxon>Stramenopiles</taxon>
        <taxon>Ochrophyta</taxon>
        <taxon>Bolidophyceae</taxon>
        <taxon>Parmales</taxon>
        <taxon>Triparmaceae</taxon>
        <taxon>Tetraparma</taxon>
    </lineage>
</organism>
<evidence type="ECO:0000256" key="1">
    <source>
        <dbReference type="SAM" id="MobiDB-lite"/>
    </source>
</evidence>
<gene>
    <name evidence="3" type="ORF">TeGR_g6669</name>
</gene>
<keyword evidence="4" id="KW-1185">Reference proteome</keyword>
<dbReference type="PANTHER" id="PTHR12246">
    <property type="entry name" value="PALMITOYLTRANSFERASE ZDHHC16"/>
    <property type="match status" value="1"/>
</dbReference>
<keyword evidence="2" id="KW-0732">Signal</keyword>
<feature type="chain" id="PRO_5045474350" description="Protein S-acyltransferase" evidence="2">
    <location>
        <begin position="25"/>
        <end position="148"/>
    </location>
</feature>
<feature type="compositionally biased region" description="Gly residues" evidence="1">
    <location>
        <begin position="103"/>
        <end position="116"/>
    </location>
</feature>
<name>A0ABQ6M7Q3_9STRA</name>
<protein>
    <recommendedName>
        <fullName evidence="5">Protein S-acyltransferase</fullName>
    </recommendedName>
</protein>
<evidence type="ECO:0000313" key="4">
    <source>
        <dbReference type="Proteomes" id="UP001165060"/>
    </source>
</evidence>
<proteinExistence type="predicted"/>
<evidence type="ECO:0000256" key="2">
    <source>
        <dbReference type="SAM" id="SignalP"/>
    </source>
</evidence>
<sequence length="148" mass="15853">MMCLSIGIAVSCLLGFHLFLSVTSQTTIEFHGNVSSWRRARHRGLLWSNPYDLGWRRNLQNIWGESLTPLALLPSTREPEYLPLPLPGPRGKRESRGKKEGGVGDGGGGGGDGGGLEMVPNPFEGGGGEEEDSLLRGRAAAKPSTIEV</sequence>
<reference evidence="3 4" key="1">
    <citation type="journal article" date="2023" name="Commun. Biol.">
        <title>Genome analysis of Parmales, the sister group of diatoms, reveals the evolutionary specialization of diatoms from phago-mixotrophs to photoautotrophs.</title>
        <authorList>
            <person name="Ban H."/>
            <person name="Sato S."/>
            <person name="Yoshikawa S."/>
            <person name="Yamada K."/>
            <person name="Nakamura Y."/>
            <person name="Ichinomiya M."/>
            <person name="Sato N."/>
            <person name="Blanc-Mathieu R."/>
            <person name="Endo H."/>
            <person name="Kuwata A."/>
            <person name="Ogata H."/>
        </authorList>
    </citation>
    <scope>NUCLEOTIDE SEQUENCE [LARGE SCALE GENOMIC DNA]</scope>
</reference>
<dbReference type="InterPro" id="IPR039859">
    <property type="entry name" value="PFA4/ZDH16/20/ERF2-like"/>
</dbReference>
<dbReference type="EMBL" id="BRYB01005164">
    <property type="protein sequence ID" value="GMI21174.1"/>
    <property type="molecule type" value="Genomic_DNA"/>
</dbReference>
<feature type="signal peptide" evidence="2">
    <location>
        <begin position="1"/>
        <end position="24"/>
    </location>
</feature>
<dbReference type="Proteomes" id="UP001165060">
    <property type="component" value="Unassembled WGS sequence"/>
</dbReference>
<feature type="compositionally biased region" description="Basic and acidic residues" evidence="1">
    <location>
        <begin position="91"/>
        <end position="102"/>
    </location>
</feature>
<comment type="caution">
    <text evidence="3">The sequence shown here is derived from an EMBL/GenBank/DDBJ whole genome shotgun (WGS) entry which is preliminary data.</text>
</comment>
<accession>A0ABQ6M7Q3</accession>